<dbReference type="InterPro" id="IPR016007">
    <property type="entry name" value="Alpha_rhamnosid"/>
</dbReference>
<dbReference type="PANTHER" id="PTHR33307:SF6">
    <property type="entry name" value="ALPHA-RHAMNOSIDASE (EUROFUNG)-RELATED"/>
    <property type="match status" value="1"/>
</dbReference>
<dbReference type="Pfam" id="PF25788">
    <property type="entry name" value="Ig_Rha78A_N"/>
    <property type="match status" value="1"/>
</dbReference>
<dbReference type="Pfam" id="PF05592">
    <property type="entry name" value="Bac_rhamnosid"/>
    <property type="match status" value="1"/>
</dbReference>
<keyword evidence="3" id="KW-0378">Hydrolase</keyword>
<accession>A0A1B9GM59</accession>
<dbReference type="Gene3D" id="2.60.40.10">
    <property type="entry name" value="Immunoglobulins"/>
    <property type="match status" value="1"/>
</dbReference>
<dbReference type="Pfam" id="PF17389">
    <property type="entry name" value="Bac_rhamnosid6H"/>
    <property type="match status" value="1"/>
</dbReference>
<dbReference type="Gene3D" id="2.60.120.260">
    <property type="entry name" value="Galactose-binding domain-like"/>
    <property type="match status" value="2"/>
</dbReference>
<evidence type="ECO:0000259" key="4">
    <source>
        <dbReference type="Pfam" id="PF05592"/>
    </source>
</evidence>
<dbReference type="InterPro" id="IPR013783">
    <property type="entry name" value="Ig-like_fold"/>
</dbReference>
<feature type="domain" description="Alpha-L-rhamnosidase six-hairpin glycosidase" evidence="6">
    <location>
        <begin position="412"/>
        <end position="771"/>
    </location>
</feature>
<dbReference type="InterPro" id="IPR008902">
    <property type="entry name" value="Rhamnosid_concanavalin"/>
</dbReference>
<dbReference type="SUPFAM" id="SSF48208">
    <property type="entry name" value="Six-hairpin glycosidases"/>
    <property type="match status" value="1"/>
</dbReference>
<name>A0A1B9GM59_9TREE</name>
<organism evidence="8 9">
    <name type="scientific">Kwoniella heveanensis BCC8398</name>
    <dbReference type="NCBI Taxonomy" id="1296120"/>
    <lineage>
        <taxon>Eukaryota</taxon>
        <taxon>Fungi</taxon>
        <taxon>Dikarya</taxon>
        <taxon>Basidiomycota</taxon>
        <taxon>Agaricomycotina</taxon>
        <taxon>Tremellomycetes</taxon>
        <taxon>Tremellales</taxon>
        <taxon>Cryptococcaceae</taxon>
        <taxon>Kwoniella</taxon>
    </lineage>
</organism>
<dbReference type="STRING" id="1296120.A0A1B9GM59"/>
<proteinExistence type="predicted"/>
<dbReference type="InterPro" id="IPR012341">
    <property type="entry name" value="6hp_glycosidase-like_sf"/>
</dbReference>
<dbReference type="AlphaFoldDB" id="A0A1B9GM59"/>
<dbReference type="Pfam" id="PF17390">
    <property type="entry name" value="Bac_rhamnosid_C"/>
    <property type="match status" value="1"/>
</dbReference>
<dbReference type="Gene3D" id="1.50.10.10">
    <property type="match status" value="1"/>
</dbReference>
<evidence type="ECO:0000259" key="5">
    <source>
        <dbReference type="Pfam" id="PF08531"/>
    </source>
</evidence>
<evidence type="ECO:0000259" key="7">
    <source>
        <dbReference type="Pfam" id="PF17390"/>
    </source>
</evidence>
<dbReference type="Pfam" id="PF08531">
    <property type="entry name" value="Bac_rhamnosid_N"/>
    <property type="match status" value="1"/>
</dbReference>
<feature type="domain" description="Bacterial alpha-L-rhamnosidase N-terminal" evidence="5">
    <location>
        <begin position="138"/>
        <end position="301"/>
    </location>
</feature>
<sequence>MTSIHRVQVEHYTSPLGIGESSPRLSWRFQGDSRDWVQASYDVRITSSNGQTREYHIGSPNSILEPWPSTPLKSREAVKVEIRSNGSGGDSTEWGGLEVEAGLIDRKDWSAQMISSEEQTLDKPKKPFRVRNVFDISRVGRARLYITAHGLYEAYINGQRIGNEYLSPGWTDYNYHLNYRVFDVTHLLKQGTNVLGAWVGEGWYAGRLGYTGECARNRYGSRPGLFAQLEVDGRVVAATGKGWSWAYGALKSSELYDGEIYNTNGKEGWTDEQGAWQDAEIVDPPKAQLLSAQNPPIRAVETIEPVEIITSSSGKIIVDFGQNFAGIVKLIGEPPSSGQLVLRYAEVLEHGELGVRPLRVCAAIDTIILGGRSAKGYEPKFTSHGFRYAEVTGWDNISTADVVGIVLQSAMERTGHFECSHPLINQLHKNVVYSTISNTISIPTDCPQRDERLGWTGDIQVFTPTLSYLFDSSGFLKDWFKDLYVDQKELNGIVPVVIPNILKSSVANAPFAIWGDVAVITPHDMYQAYGDRQILLDQYESMQLWLEQGVVRDPATGLWSRAIPQLSDWLHPKADPAAPADGPTDNHLVADAWLIHTCRVFSKVSAILGKQEIADRYSKQVETMIESFWDEYITRNGRVISDTQTALASILHFNLFPISASSSSSGRAGKQVFIDRLGELVSADMWKVSTGFAGTPIILHALRDAGLSHHAYRMLQGKTSPSWLSPILLGATTIWERWDSMLADGSINPGEMTSFNHYALGSVASFLHAVVGGLSPLQPGWREILIRPEPGGTINSAKTSFLSPLGMVSCDWHIQNEETLFVTVSVPPNARAKVVLPGGVEEWVGSGKRDYKVKWEKDPRFPPVPPKPVFAKPAPDEWIA</sequence>
<feature type="domain" description="Alpha-L-rhamnosidase concanavalin-like" evidence="4">
    <location>
        <begin position="311"/>
        <end position="407"/>
    </location>
</feature>
<reference evidence="9" key="2">
    <citation type="submission" date="2013-12" db="EMBL/GenBank/DDBJ databases">
        <title>Evolution of pathogenesis and genome organization in the Tremellales.</title>
        <authorList>
            <person name="Cuomo C."/>
            <person name="Litvintseva A."/>
            <person name="Heitman J."/>
            <person name="Chen Y."/>
            <person name="Sun S."/>
            <person name="Springer D."/>
            <person name="Dromer F."/>
            <person name="Young S."/>
            <person name="Zeng Q."/>
            <person name="Chapman S."/>
            <person name="Gujja S."/>
            <person name="Saif S."/>
            <person name="Birren B."/>
        </authorList>
    </citation>
    <scope>NUCLEOTIDE SEQUENCE [LARGE SCALE GENOMIC DNA]</scope>
    <source>
        <strain evidence="9">BCC8398</strain>
    </source>
</reference>
<dbReference type="OrthoDB" id="10036721at2759"/>
<evidence type="ECO:0000259" key="6">
    <source>
        <dbReference type="Pfam" id="PF17389"/>
    </source>
</evidence>
<dbReference type="EC" id="3.2.1.40" evidence="2"/>
<dbReference type="PANTHER" id="PTHR33307">
    <property type="entry name" value="ALPHA-RHAMNOSIDASE (EUROFUNG)"/>
    <property type="match status" value="1"/>
</dbReference>
<keyword evidence="9" id="KW-1185">Reference proteome</keyword>
<reference evidence="8 9" key="1">
    <citation type="submission" date="2013-07" db="EMBL/GenBank/DDBJ databases">
        <title>The Genome Sequence of Cryptococcus heveanensis BCC8398.</title>
        <authorList>
            <consortium name="The Broad Institute Genome Sequencing Platform"/>
            <person name="Cuomo C."/>
            <person name="Litvintseva A."/>
            <person name="Chen Y."/>
            <person name="Heitman J."/>
            <person name="Sun S."/>
            <person name="Springer D."/>
            <person name="Dromer F."/>
            <person name="Young S.K."/>
            <person name="Zeng Q."/>
            <person name="Gargeya S."/>
            <person name="Fitzgerald M."/>
            <person name="Abouelleil A."/>
            <person name="Alvarado L."/>
            <person name="Berlin A.M."/>
            <person name="Chapman S.B."/>
            <person name="Dewar J."/>
            <person name="Goldberg J."/>
            <person name="Griggs A."/>
            <person name="Gujja S."/>
            <person name="Hansen M."/>
            <person name="Howarth C."/>
            <person name="Imamovic A."/>
            <person name="Larimer J."/>
            <person name="McCowan C."/>
            <person name="Murphy C."/>
            <person name="Pearson M."/>
            <person name="Priest M."/>
            <person name="Roberts A."/>
            <person name="Saif S."/>
            <person name="Shea T."/>
            <person name="Sykes S."/>
            <person name="Wortman J."/>
            <person name="Nusbaum C."/>
            <person name="Birren B."/>
        </authorList>
    </citation>
    <scope>NUCLEOTIDE SEQUENCE [LARGE SCALE GENOMIC DNA]</scope>
    <source>
        <strain evidence="8 9">BCC8398</strain>
    </source>
</reference>
<dbReference type="PIRSF" id="PIRSF010631">
    <property type="entry name" value="A-rhamnsds"/>
    <property type="match status" value="1"/>
</dbReference>
<dbReference type="Gene3D" id="2.60.420.10">
    <property type="entry name" value="Maltose phosphorylase, domain 3"/>
    <property type="match status" value="1"/>
</dbReference>
<dbReference type="Proteomes" id="UP000092666">
    <property type="component" value="Unassembled WGS sequence"/>
</dbReference>
<dbReference type="GO" id="GO:0030596">
    <property type="term" value="F:alpha-L-rhamnosidase activity"/>
    <property type="evidence" value="ECO:0007669"/>
    <property type="project" value="UniProtKB-EC"/>
</dbReference>
<protein>
    <recommendedName>
        <fullName evidence="2">alpha-L-rhamnosidase</fullName>
        <ecNumber evidence="2">3.2.1.40</ecNumber>
    </recommendedName>
</protein>
<feature type="domain" description="Alpha-L-rhamnosidase C-terminal" evidence="7">
    <location>
        <begin position="773"/>
        <end position="845"/>
    </location>
</feature>
<dbReference type="InterPro" id="IPR008928">
    <property type="entry name" value="6-hairpin_glycosidase_sf"/>
</dbReference>
<gene>
    <name evidence="8" type="ORF">I316_06258</name>
</gene>
<evidence type="ECO:0000313" key="8">
    <source>
        <dbReference type="EMBL" id="OCF32102.1"/>
    </source>
</evidence>
<evidence type="ECO:0000256" key="3">
    <source>
        <dbReference type="ARBA" id="ARBA00022801"/>
    </source>
</evidence>
<evidence type="ECO:0000256" key="1">
    <source>
        <dbReference type="ARBA" id="ARBA00001445"/>
    </source>
</evidence>
<comment type="catalytic activity">
    <reaction evidence="1">
        <text>Hydrolysis of terminal non-reducing alpha-L-rhamnose residues in alpha-L-rhamnosides.</text>
        <dbReference type="EC" id="3.2.1.40"/>
    </reaction>
</comment>
<evidence type="ECO:0000313" key="9">
    <source>
        <dbReference type="Proteomes" id="UP000092666"/>
    </source>
</evidence>
<dbReference type="InterPro" id="IPR013737">
    <property type="entry name" value="Bac_rhamnosid_N"/>
</dbReference>
<dbReference type="InterPro" id="IPR035396">
    <property type="entry name" value="Bac_rhamnosid6H"/>
</dbReference>
<dbReference type="InterPro" id="IPR035398">
    <property type="entry name" value="Bac_rhamnosid_C"/>
</dbReference>
<dbReference type="EMBL" id="KV700130">
    <property type="protein sequence ID" value="OCF32102.1"/>
    <property type="molecule type" value="Genomic_DNA"/>
</dbReference>
<dbReference type="GO" id="GO:0005975">
    <property type="term" value="P:carbohydrate metabolic process"/>
    <property type="evidence" value="ECO:0007669"/>
    <property type="project" value="InterPro"/>
</dbReference>
<evidence type="ECO:0000256" key="2">
    <source>
        <dbReference type="ARBA" id="ARBA00012652"/>
    </source>
</evidence>